<dbReference type="Proteomes" id="UP000071065">
    <property type="component" value="Chromosome"/>
</dbReference>
<dbReference type="GO" id="GO:0000976">
    <property type="term" value="F:transcription cis-regulatory region binding"/>
    <property type="evidence" value="ECO:0007669"/>
    <property type="project" value="TreeGrafter"/>
</dbReference>
<gene>
    <name evidence="6" type="ORF">EZMO1_1805</name>
</gene>
<keyword evidence="3" id="KW-0804">Transcription</keyword>
<dbReference type="Pfam" id="PF17939">
    <property type="entry name" value="TetR_C_30"/>
    <property type="match status" value="1"/>
</dbReference>
<dbReference type="InterPro" id="IPR036271">
    <property type="entry name" value="Tet_transcr_reg_TetR-rel_C_sf"/>
</dbReference>
<evidence type="ECO:0000256" key="1">
    <source>
        <dbReference type="ARBA" id="ARBA00023015"/>
    </source>
</evidence>
<dbReference type="RefSeq" id="WP_051789595.1">
    <property type="nucleotide sequence ID" value="NZ_CP013251.1"/>
</dbReference>
<proteinExistence type="predicted"/>
<keyword evidence="1" id="KW-0805">Transcription regulation</keyword>
<dbReference type="PROSITE" id="PS50977">
    <property type="entry name" value="HTH_TETR_2"/>
    <property type="match status" value="1"/>
</dbReference>
<dbReference type="Gene3D" id="1.10.357.10">
    <property type="entry name" value="Tetracycline Repressor, domain 2"/>
    <property type="match status" value="1"/>
</dbReference>
<dbReference type="InterPro" id="IPR009057">
    <property type="entry name" value="Homeodomain-like_sf"/>
</dbReference>
<protein>
    <submittedName>
        <fullName evidence="6">Putative TetR family transcriptional regulator</fullName>
    </submittedName>
</protein>
<name>A0A142BB23_9GAMM</name>
<evidence type="ECO:0000313" key="6">
    <source>
        <dbReference type="EMBL" id="AMO55949.1"/>
    </source>
</evidence>
<evidence type="ECO:0000256" key="4">
    <source>
        <dbReference type="PROSITE-ProRule" id="PRU00335"/>
    </source>
</evidence>
<evidence type="ECO:0000256" key="2">
    <source>
        <dbReference type="ARBA" id="ARBA00023125"/>
    </source>
</evidence>
<dbReference type="SUPFAM" id="SSF46689">
    <property type="entry name" value="Homeodomain-like"/>
    <property type="match status" value="1"/>
</dbReference>
<evidence type="ECO:0000256" key="3">
    <source>
        <dbReference type="ARBA" id="ARBA00023163"/>
    </source>
</evidence>
<dbReference type="Pfam" id="PF00440">
    <property type="entry name" value="TetR_N"/>
    <property type="match status" value="1"/>
</dbReference>
<dbReference type="GO" id="GO:0003700">
    <property type="term" value="F:DNA-binding transcription factor activity"/>
    <property type="evidence" value="ECO:0007669"/>
    <property type="project" value="TreeGrafter"/>
</dbReference>
<keyword evidence="2 4" id="KW-0238">DNA-binding</keyword>
<dbReference type="InterPro" id="IPR001647">
    <property type="entry name" value="HTH_TetR"/>
</dbReference>
<dbReference type="PRINTS" id="PR00455">
    <property type="entry name" value="HTHTETR"/>
</dbReference>
<reference evidence="6 7" key="1">
    <citation type="journal article" date="2016" name="Front. Microbiol.">
        <title>Genomic Insight into the Host-Endosymbiont Relationship of Endozoicomonas montiporae CL-33(T) with its Coral Host.</title>
        <authorList>
            <person name="Ding J.-Y."/>
            <person name="Shiu J.-H."/>
            <person name="Chen W.-M."/>
            <person name="Chiang Y.-R."/>
            <person name="Tang S.-L."/>
        </authorList>
    </citation>
    <scope>NUCLEOTIDE SEQUENCE [LARGE SCALE GENOMIC DNA]</scope>
    <source>
        <strain evidence="6 7">CL-33</strain>
    </source>
</reference>
<sequence>MSKPTTRDVILDTAERLFARQGIEAVSLRTINTEAGFSVAALHYHFRNRQGLIEALIERDQKPVLSRRQELLDELDTLVKPEVRQITEALVLPMAEPIIDNPEKGLQTIKFLFQTYIDQKNHRQVSEVIEESFRIFDRLLVSALPELDRNLLHQRWVVAAELTFQGLANIDNVMTLRPHQDERENYRDYVRRLIDFIAGGLAADASAA</sequence>
<dbReference type="PANTHER" id="PTHR30055">
    <property type="entry name" value="HTH-TYPE TRANSCRIPTIONAL REGULATOR RUTR"/>
    <property type="match status" value="1"/>
</dbReference>
<dbReference type="PATRIC" id="fig|570277.3.peg.1945"/>
<dbReference type="InterPro" id="IPR050109">
    <property type="entry name" value="HTH-type_TetR-like_transc_reg"/>
</dbReference>
<accession>A0A142BB23</accession>
<dbReference type="KEGG" id="emp:EZMO1_1805"/>
<dbReference type="AlphaFoldDB" id="A0A142BB23"/>
<evidence type="ECO:0000313" key="7">
    <source>
        <dbReference type="Proteomes" id="UP000071065"/>
    </source>
</evidence>
<dbReference type="OrthoDB" id="2356263at2"/>
<feature type="domain" description="HTH tetR-type" evidence="5">
    <location>
        <begin position="4"/>
        <end position="64"/>
    </location>
</feature>
<feature type="DNA-binding region" description="H-T-H motif" evidence="4">
    <location>
        <begin position="27"/>
        <end position="46"/>
    </location>
</feature>
<evidence type="ECO:0000259" key="5">
    <source>
        <dbReference type="PROSITE" id="PS50977"/>
    </source>
</evidence>
<dbReference type="EMBL" id="CP013251">
    <property type="protein sequence ID" value="AMO55949.1"/>
    <property type="molecule type" value="Genomic_DNA"/>
</dbReference>
<organism evidence="6 7">
    <name type="scientific">Endozoicomonas montiporae CL-33</name>
    <dbReference type="NCBI Taxonomy" id="570277"/>
    <lineage>
        <taxon>Bacteria</taxon>
        <taxon>Pseudomonadati</taxon>
        <taxon>Pseudomonadota</taxon>
        <taxon>Gammaproteobacteria</taxon>
        <taxon>Oceanospirillales</taxon>
        <taxon>Endozoicomonadaceae</taxon>
        <taxon>Endozoicomonas</taxon>
    </lineage>
</organism>
<dbReference type="STRING" id="570277.EZMO1_1805"/>
<dbReference type="PANTHER" id="PTHR30055:SF234">
    <property type="entry name" value="HTH-TYPE TRANSCRIPTIONAL REGULATOR BETI"/>
    <property type="match status" value="1"/>
</dbReference>
<dbReference type="InterPro" id="IPR041586">
    <property type="entry name" value="PsrA_TetR_C"/>
</dbReference>
<dbReference type="SUPFAM" id="SSF48498">
    <property type="entry name" value="Tetracyclin repressor-like, C-terminal domain"/>
    <property type="match status" value="1"/>
</dbReference>